<keyword evidence="3" id="KW-0808">Transferase</keyword>
<evidence type="ECO:0000313" key="4">
    <source>
        <dbReference type="Proteomes" id="UP000051952"/>
    </source>
</evidence>
<evidence type="ECO:0000256" key="1">
    <source>
        <dbReference type="SAM" id="MobiDB-lite"/>
    </source>
</evidence>
<evidence type="ECO:0000256" key="2">
    <source>
        <dbReference type="SAM" id="Phobius"/>
    </source>
</evidence>
<sequence length="619" mass="68235">MKSRYAGGNSQRPPTSVRLIATLVFAVVMVGTIAVVYALQGRSSKSLQRRGKSTAEIAEEADALAREQSVRHHAQRQTLLAEAKKLLRALEDADGRIDGAKKVFARFSREEEGNQKRAATNQGSNQNIDGDGDSEPSVDAVFPIQRYEELRNQHKHLGQYHELPGVNVNHSLGSTSSLQSTNITAATTLDNEATIFVGVASYRQSLCAASLSNLFRHASNPRRVYVGLVEIHSPKDAPCLPEELTAGCQLGHFCMTDHVRVRDLEPSETKGLAHGRYLAALLYRGQDFVMLTAMPTFFAPRWDVQLISAYRVATADAIQRRQRGGRSSPKQSAPQVVLTTSLESVDATQTFPVLALDAPQQPPASTNAEGKSNGMMWERTTTTTLCRAEFAPSQQNAEGAALDSTSDLPQNGFAPRGVPRFTAVLQTENSAPPHQPWATMKFLFSNASLLQDVPLDPHLSFVEREAEEDALFSARLWASGYEAYSPGRTVAFQWKNGDETAGSFANDVPSAQFIAGKKATMMRIQYLMHSLTHNSREPIVPDDVVLHEVIVEASAYGVRWGPGALSASKDQEAKWDVAALESRWIPMEHRNLDRWYRYAGLNPVAYNSQKEWCREANRS</sequence>
<keyword evidence="4" id="KW-1185">Reference proteome</keyword>
<evidence type="ECO:0000313" key="3">
    <source>
        <dbReference type="EMBL" id="CUG86703.1"/>
    </source>
</evidence>
<keyword evidence="2" id="KW-0472">Membrane</keyword>
<dbReference type="PANTHER" id="PTHR34496:SF10">
    <property type="entry name" value="GLCNAC TRANSFERASE"/>
    <property type="match status" value="1"/>
</dbReference>
<proteinExistence type="predicted"/>
<dbReference type="EMBL" id="CYKH01001375">
    <property type="protein sequence ID" value="CUG86703.1"/>
    <property type="molecule type" value="Genomic_DNA"/>
</dbReference>
<dbReference type="PANTHER" id="PTHR34496">
    <property type="entry name" value="GLCNAC TRANSFERASE-RELATED"/>
    <property type="match status" value="1"/>
</dbReference>
<dbReference type="VEuPathDB" id="TriTrypDB:BSAL_94320"/>
<accession>A0A0S4J8N2</accession>
<name>A0A0S4J8N2_BODSA</name>
<dbReference type="GO" id="GO:0016740">
    <property type="term" value="F:transferase activity"/>
    <property type="evidence" value="ECO:0007669"/>
    <property type="project" value="UniProtKB-KW"/>
</dbReference>
<feature type="compositionally biased region" description="Polar residues" evidence="1">
    <location>
        <begin position="394"/>
        <end position="409"/>
    </location>
</feature>
<feature type="region of interest" description="Disordered" evidence="1">
    <location>
        <begin position="394"/>
        <end position="415"/>
    </location>
</feature>
<dbReference type="Proteomes" id="UP000051952">
    <property type="component" value="Unassembled WGS sequence"/>
</dbReference>
<dbReference type="Pfam" id="PF11397">
    <property type="entry name" value="GlcNAc"/>
    <property type="match status" value="3"/>
</dbReference>
<keyword evidence="2" id="KW-1133">Transmembrane helix</keyword>
<protein>
    <submittedName>
        <fullName evidence="3">Glycosyltransferase (GlcNAc), putative</fullName>
    </submittedName>
</protein>
<organism evidence="3 4">
    <name type="scientific">Bodo saltans</name>
    <name type="common">Flagellated protozoan</name>
    <dbReference type="NCBI Taxonomy" id="75058"/>
    <lineage>
        <taxon>Eukaryota</taxon>
        <taxon>Discoba</taxon>
        <taxon>Euglenozoa</taxon>
        <taxon>Kinetoplastea</taxon>
        <taxon>Metakinetoplastina</taxon>
        <taxon>Eubodonida</taxon>
        <taxon>Bodonidae</taxon>
        <taxon>Bodo</taxon>
    </lineage>
</organism>
<dbReference type="InterPro" id="IPR021067">
    <property type="entry name" value="Glycosyltransferase"/>
</dbReference>
<feature type="transmembrane region" description="Helical" evidence="2">
    <location>
        <begin position="20"/>
        <end position="39"/>
    </location>
</feature>
<gene>
    <name evidence="3" type="ORF">BSAL_94320</name>
</gene>
<dbReference type="AlphaFoldDB" id="A0A0S4J8N2"/>
<reference evidence="4" key="1">
    <citation type="submission" date="2015-09" db="EMBL/GenBank/DDBJ databases">
        <authorList>
            <consortium name="Pathogen Informatics"/>
        </authorList>
    </citation>
    <scope>NUCLEOTIDE SEQUENCE [LARGE SCALE GENOMIC DNA]</scope>
    <source>
        <strain evidence="4">Lake Konstanz</strain>
    </source>
</reference>
<feature type="region of interest" description="Disordered" evidence="1">
    <location>
        <begin position="108"/>
        <end position="136"/>
    </location>
</feature>
<dbReference type="OrthoDB" id="76265at2759"/>
<feature type="compositionally biased region" description="Polar residues" evidence="1">
    <location>
        <begin position="117"/>
        <end position="128"/>
    </location>
</feature>
<keyword evidence="2" id="KW-0812">Transmembrane</keyword>